<gene>
    <name evidence="7" type="ORF">FSCOSCO3_A005272</name>
</gene>
<protein>
    <submittedName>
        <fullName evidence="7">Ankyrin repeat domain-containing protein SOWAHC-like</fullName>
    </submittedName>
</protein>
<organism evidence="7 8">
    <name type="scientific">Scomber scombrus</name>
    <name type="common">Atlantic mackerel</name>
    <name type="synonym">Scomber vernalis</name>
    <dbReference type="NCBI Taxonomy" id="13677"/>
    <lineage>
        <taxon>Eukaryota</taxon>
        <taxon>Metazoa</taxon>
        <taxon>Chordata</taxon>
        <taxon>Craniata</taxon>
        <taxon>Vertebrata</taxon>
        <taxon>Euteleostomi</taxon>
        <taxon>Actinopterygii</taxon>
        <taxon>Neopterygii</taxon>
        <taxon>Teleostei</taxon>
        <taxon>Neoteleostei</taxon>
        <taxon>Acanthomorphata</taxon>
        <taxon>Pelagiaria</taxon>
        <taxon>Scombriformes</taxon>
        <taxon>Scombridae</taxon>
        <taxon>Scomber</taxon>
    </lineage>
</organism>
<accession>A0AAV1P2M3</accession>
<keyword evidence="1" id="KW-0677">Repeat</keyword>
<dbReference type="Gene3D" id="1.25.40.20">
    <property type="entry name" value="Ankyrin repeat-containing domain"/>
    <property type="match status" value="1"/>
</dbReference>
<keyword evidence="2 4" id="KW-0040">ANK repeat</keyword>
<dbReference type="SUPFAM" id="SSF48403">
    <property type="entry name" value="Ankyrin repeat"/>
    <property type="match status" value="1"/>
</dbReference>
<dbReference type="Pfam" id="PF12796">
    <property type="entry name" value="Ank_2"/>
    <property type="match status" value="1"/>
</dbReference>
<name>A0AAV1P2M3_SCOSC</name>
<feature type="compositionally biased region" description="Basic residues" evidence="5">
    <location>
        <begin position="608"/>
        <end position="618"/>
    </location>
</feature>
<dbReference type="PROSITE" id="PS50088">
    <property type="entry name" value="ANK_REPEAT"/>
    <property type="match status" value="1"/>
</dbReference>
<dbReference type="Proteomes" id="UP001314229">
    <property type="component" value="Unassembled WGS sequence"/>
</dbReference>
<feature type="repeat" description="ANK" evidence="4">
    <location>
        <begin position="461"/>
        <end position="482"/>
    </location>
</feature>
<evidence type="ECO:0000256" key="4">
    <source>
        <dbReference type="PROSITE-ProRule" id="PRU00023"/>
    </source>
</evidence>
<dbReference type="EMBL" id="CAWUFR010000084">
    <property type="protein sequence ID" value="CAK6965485.1"/>
    <property type="molecule type" value="Genomic_DNA"/>
</dbReference>
<feature type="compositionally biased region" description="Polar residues" evidence="5">
    <location>
        <begin position="584"/>
        <end position="595"/>
    </location>
</feature>
<dbReference type="SMART" id="SM00248">
    <property type="entry name" value="ANK"/>
    <property type="match status" value="2"/>
</dbReference>
<evidence type="ECO:0000256" key="2">
    <source>
        <dbReference type="ARBA" id="ARBA00023043"/>
    </source>
</evidence>
<dbReference type="InterPro" id="IPR002110">
    <property type="entry name" value="Ankyrin_rpt"/>
</dbReference>
<evidence type="ECO:0000256" key="1">
    <source>
        <dbReference type="ARBA" id="ARBA00022737"/>
    </source>
</evidence>
<dbReference type="PANTHER" id="PTHR14491">
    <property type="entry name" value="SOSONDOWAH, ISOFORM G"/>
    <property type="match status" value="1"/>
</dbReference>
<dbReference type="PANTHER" id="PTHR14491:SF4">
    <property type="entry name" value="ANKYRIN REPEAT DOMAIN-CONTAINING PROTEIN SOWAHC"/>
    <property type="match status" value="1"/>
</dbReference>
<feature type="domain" description="SOWAHA-C winged helix-turn-helix" evidence="6">
    <location>
        <begin position="8"/>
        <end position="90"/>
    </location>
</feature>
<feature type="region of interest" description="Disordered" evidence="5">
    <location>
        <begin position="547"/>
        <end position="618"/>
    </location>
</feature>
<dbReference type="AlphaFoldDB" id="A0AAV1P2M3"/>
<feature type="region of interest" description="Disordered" evidence="5">
    <location>
        <begin position="107"/>
        <end position="181"/>
    </location>
</feature>
<comment type="caution">
    <text evidence="7">The sequence shown here is derived from an EMBL/GenBank/DDBJ whole genome shotgun (WGS) entry which is preliminary data.</text>
</comment>
<feature type="compositionally biased region" description="Basic residues" evidence="5">
    <location>
        <begin position="564"/>
        <end position="583"/>
    </location>
</feature>
<comment type="similarity">
    <text evidence="3">Belongs to the SOWAH family.</text>
</comment>
<dbReference type="Pfam" id="PF25877">
    <property type="entry name" value="WHD_SOWAH"/>
    <property type="match status" value="1"/>
</dbReference>
<dbReference type="PROSITE" id="PS50297">
    <property type="entry name" value="ANK_REP_REGION"/>
    <property type="match status" value="1"/>
</dbReference>
<evidence type="ECO:0000313" key="8">
    <source>
        <dbReference type="Proteomes" id="UP001314229"/>
    </source>
</evidence>
<proteinExistence type="inferred from homology"/>
<evidence type="ECO:0000259" key="6">
    <source>
        <dbReference type="Pfam" id="PF25877"/>
    </source>
</evidence>
<evidence type="ECO:0000256" key="5">
    <source>
        <dbReference type="SAM" id="MobiDB-lite"/>
    </source>
</evidence>
<sequence>MLLIMAAECSQDALLDFLKENGDRVKNTDLIEHFKAVFPEEPEKKAAVRERFKSYVDNIAYVKTESGVKYVCLKKKFRGSVRKKEEAKGTEPKHLHILHDEKVTHRYVPGSQPADSGQVGADSGQVGADSGQVGAGSAEEEPAPHCEVQQHTPPGSGYGSDSRVKVPHGFRPVTTFPDKKEDRSKCHEFVCIVEPVDSSSGEMGNRESTRREKRDSKKERGRNAPDIPEIAVIEASPLPAEGSMFTLPGPAKTGITGQVHGSRAGLNPTDIQAETESKSQEDQKEPDQVLMVTRRRNSRGSQRRFVSGDREDEGQLDAYSLSSSDGDNTPKDSRKHFIQVMMNSSPQLRRSLVFRNSIHLSSRSDSDSASLVSCNLDDERTSVALDPLEHEWMMCASDGEWGSLFRLLTTEPSLVLRKDFVTGFTCLHWAAKHGRPELIALIINFAKQHNIPISVDVRSNTGYTPLHIAAMHNHMEVVKLLVGAYSADVEIRDYSGKKACQYLTDNVSVDIRDIIGAYEHSDAEDSDRRDGGRWRFSKVLQPIWPLNPDEDDSVDGEAEPKEKLLRRKSSFSRMKPKLQKLRMRTSQIVHSTSFRGSEEREGSTRGSFKSRPKTHFFG</sequence>
<dbReference type="InterPro" id="IPR036770">
    <property type="entry name" value="Ankyrin_rpt-contain_sf"/>
</dbReference>
<evidence type="ECO:0000313" key="7">
    <source>
        <dbReference type="EMBL" id="CAK6965485.1"/>
    </source>
</evidence>
<reference evidence="7 8" key="1">
    <citation type="submission" date="2024-01" db="EMBL/GenBank/DDBJ databases">
        <authorList>
            <person name="Alioto T."/>
            <person name="Alioto T."/>
            <person name="Gomez Garrido J."/>
        </authorList>
    </citation>
    <scope>NUCLEOTIDE SEQUENCE [LARGE SCALE GENOMIC DNA]</scope>
</reference>
<feature type="region of interest" description="Disordered" evidence="5">
    <location>
        <begin position="197"/>
        <end position="229"/>
    </location>
</feature>
<keyword evidence="8" id="KW-1185">Reference proteome</keyword>
<feature type="region of interest" description="Disordered" evidence="5">
    <location>
        <begin position="241"/>
        <end position="333"/>
    </location>
</feature>
<feature type="compositionally biased region" description="Acidic residues" evidence="5">
    <location>
        <begin position="548"/>
        <end position="557"/>
    </location>
</feature>
<feature type="compositionally biased region" description="Basic and acidic residues" evidence="5">
    <location>
        <begin position="275"/>
        <end position="287"/>
    </location>
</feature>
<feature type="compositionally biased region" description="Basic residues" evidence="5">
    <location>
        <begin position="293"/>
        <end position="302"/>
    </location>
</feature>
<feature type="compositionally biased region" description="Basic and acidic residues" evidence="5">
    <location>
        <begin position="204"/>
        <end position="223"/>
    </location>
</feature>
<dbReference type="InterPro" id="IPR058889">
    <property type="entry name" value="WHD_SOWAHA-C"/>
</dbReference>
<evidence type="ECO:0000256" key="3">
    <source>
        <dbReference type="ARBA" id="ARBA00038122"/>
    </source>
</evidence>